<keyword evidence="10" id="KW-1185">Reference proteome</keyword>
<reference evidence="9" key="1">
    <citation type="submission" date="2022-09" db="EMBL/GenBank/DDBJ databases">
        <authorList>
            <person name="Yuan C."/>
            <person name="Ke Z."/>
        </authorList>
    </citation>
    <scope>NUCLEOTIDE SEQUENCE</scope>
    <source>
        <strain evidence="9">LB-8</strain>
    </source>
</reference>
<keyword evidence="6 8" id="KW-1133">Transmembrane helix</keyword>
<evidence type="ECO:0000256" key="5">
    <source>
        <dbReference type="ARBA" id="ARBA00022692"/>
    </source>
</evidence>
<comment type="caution">
    <text evidence="9">The sequence shown here is derived from an EMBL/GenBank/DDBJ whole genome shotgun (WGS) entry which is preliminary data.</text>
</comment>
<keyword evidence="3" id="KW-0813">Transport</keyword>
<gene>
    <name evidence="9" type="ORF">OCK74_19500</name>
</gene>
<keyword evidence="5 8" id="KW-0812">Transmembrane</keyword>
<dbReference type="Pfam" id="PF01594">
    <property type="entry name" value="AI-2E_transport"/>
    <property type="match status" value="1"/>
</dbReference>
<evidence type="ECO:0000256" key="7">
    <source>
        <dbReference type="ARBA" id="ARBA00023136"/>
    </source>
</evidence>
<feature type="transmembrane region" description="Helical" evidence="8">
    <location>
        <begin position="59"/>
        <end position="80"/>
    </location>
</feature>
<dbReference type="RefSeq" id="WP_279298756.1">
    <property type="nucleotide sequence ID" value="NZ_JAOTIF010000019.1"/>
</dbReference>
<feature type="transmembrane region" description="Helical" evidence="8">
    <location>
        <begin position="260"/>
        <end position="280"/>
    </location>
</feature>
<comment type="similarity">
    <text evidence="2">Belongs to the autoinducer-2 exporter (AI-2E) (TC 2.A.86) family.</text>
</comment>
<evidence type="ECO:0000256" key="8">
    <source>
        <dbReference type="SAM" id="Phobius"/>
    </source>
</evidence>
<evidence type="ECO:0000313" key="10">
    <source>
        <dbReference type="Proteomes" id="UP001155483"/>
    </source>
</evidence>
<feature type="transmembrane region" description="Helical" evidence="8">
    <location>
        <begin position="197"/>
        <end position="219"/>
    </location>
</feature>
<evidence type="ECO:0000256" key="3">
    <source>
        <dbReference type="ARBA" id="ARBA00022448"/>
    </source>
</evidence>
<feature type="transmembrane region" description="Helical" evidence="8">
    <location>
        <begin position="36"/>
        <end position="52"/>
    </location>
</feature>
<dbReference type="EMBL" id="JAOTIF010000019">
    <property type="protein sequence ID" value="MCU7551317.1"/>
    <property type="molecule type" value="Genomic_DNA"/>
</dbReference>
<proteinExistence type="inferred from homology"/>
<comment type="subcellular location">
    <subcellularLocation>
        <location evidence="1">Cell membrane</location>
        <topology evidence="1">Multi-pass membrane protein</topology>
    </subcellularLocation>
</comment>
<reference evidence="9" key="2">
    <citation type="submission" date="2023-04" db="EMBL/GenBank/DDBJ databases">
        <title>Paracnuella aquatica gen. nov., sp. nov., a member of the family Chitinophagaceae isolated from a hot spring.</title>
        <authorList>
            <person name="Wang C."/>
        </authorList>
    </citation>
    <scope>NUCLEOTIDE SEQUENCE</scope>
    <source>
        <strain evidence="9">LB-8</strain>
    </source>
</reference>
<feature type="transmembrane region" description="Helical" evidence="8">
    <location>
        <begin position="150"/>
        <end position="167"/>
    </location>
</feature>
<keyword evidence="4" id="KW-1003">Cell membrane</keyword>
<keyword evidence="7 8" id="KW-0472">Membrane</keyword>
<evidence type="ECO:0000256" key="1">
    <source>
        <dbReference type="ARBA" id="ARBA00004651"/>
    </source>
</evidence>
<evidence type="ECO:0000256" key="4">
    <source>
        <dbReference type="ARBA" id="ARBA00022475"/>
    </source>
</evidence>
<feature type="transmembrane region" description="Helical" evidence="8">
    <location>
        <begin position="292"/>
        <end position="316"/>
    </location>
</feature>
<dbReference type="PANTHER" id="PTHR21716:SF53">
    <property type="entry name" value="PERMEASE PERM-RELATED"/>
    <property type="match status" value="1"/>
</dbReference>
<dbReference type="GO" id="GO:0005886">
    <property type="term" value="C:plasma membrane"/>
    <property type="evidence" value="ECO:0007669"/>
    <property type="project" value="UniProtKB-SubCell"/>
</dbReference>
<evidence type="ECO:0000313" key="9">
    <source>
        <dbReference type="EMBL" id="MCU7551317.1"/>
    </source>
</evidence>
<dbReference type="InterPro" id="IPR002549">
    <property type="entry name" value="AI-2E-like"/>
</dbReference>
<evidence type="ECO:0000256" key="2">
    <source>
        <dbReference type="ARBA" id="ARBA00009773"/>
    </source>
</evidence>
<name>A0A9X3BIG7_9BACT</name>
<evidence type="ECO:0000256" key="6">
    <source>
        <dbReference type="ARBA" id="ARBA00022989"/>
    </source>
</evidence>
<protein>
    <submittedName>
        <fullName evidence="9">AI-2E family transporter</fullName>
    </submittedName>
</protein>
<accession>A0A9X3BIG7</accession>
<feature type="transmembrane region" description="Helical" evidence="8">
    <location>
        <begin position="225"/>
        <end position="248"/>
    </location>
</feature>
<sequence>MSGFSLTRLIKILLFLFLLIAGLVYARPFLVPLTFAAIMAMLFLPLCSWLEARGVHKVIAILLCIIIMLCSIAGVLWLLYWQVTDLAENAGKIQENFMKRLDQVRRFISSSIGISKQKQEELIQNGQSSETIGHTVSGILSGLGELLTDFILFVVYLFMLLYYRLFLKRFVLMWVPQKDREKTSAIIENCRHVAQQYLGGLIIMIGCLWVMYSIGFALVGVKSPIFFAILCGLLEIVPFVGNLTGNAITMLMVIAQGGNFSMILGILLTYGAIQFIQTYLLEPLVVGAEVNINPLITIISLVLGELIWGIPGMVLAIPVMGIIKIVCDNIEELRPFGFLLGRERTERKTHFADRLRKWRMRREVMLDDR</sequence>
<dbReference type="PANTHER" id="PTHR21716">
    <property type="entry name" value="TRANSMEMBRANE PROTEIN"/>
    <property type="match status" value="1"/>
</dbReference>
<dbReference type="AlphaFoldDB" id="A0A9X3BIG7"/>
<dbReference type="Proteomes" id="UP001155483">
    <property type="component" value="Unassembled WGS sequence"/>
</dbReference>
<organism evidence="9 10">
    <name type="scientific">Paraflavisolibacter caeni</name>
    <dbReference type="NCBI Taxonomy" id="2982496"/>
    <lineage>
        <taxon>Bacteria</taxon>
        <taxon>Pseudomonadati</taxon>
        <taxon>Bacteroidota</taxon>
        <taxon>Chitinophagia</taxon>
        <taxon>Chitinophagales</taxon>
        <taxon>Chitinophagaceae</taxon>
        <taxon>Paraflavisolibacter</taxon>
    </lineage>
</organism>